<comment type="caution">
    <text evidence="3">The sequence shown here is derived from an EMBL/GenBank/DDBJ whole genome shotgun (WGS) entry which is preliminary data.</text>
</comment>
<dbReference type="RefSeq" id="WP_144307784.1">
    <property type="nucleotide sequence ID" value="NZ_VMNK01000001.1"/>
</dbReference>
<feature type="domain" description="DUF547" evidence="2">
    <location>
        <begin position="78"/>
        <end position="190"/>
    </location>
</feature>
<protein>
    <submittedName>
        <fullName evidence="3">DUF547 domain-containing protein</fullName>
    </submittedName>
</protein>
<organism evidence="3 4">
    <name type="scientific">Denitromonas halophila</name>
    <dbReference type="NCBI Taxonomy" id="1629404"/>
    <lineage>
        <taxon>Bacteria</taxon>
        <taxon>Pseudomonadati</taxon>
        <taxon>Pseudomonadota</taxon>
        <taxon>Betaproteobacteria</taxon>
        <taxon>Rhodocyclales</taxon>
        <taxon>Zoogloeaceae</taxon>
        <taxon>Denitromonas</taxon>
    </lineage>
</organism>
<dbReference type="EMBL" id="VMNK01000001">
    <property type="protein sequence ID" value="TVO59783.1"/>
    <property type="molecule type" value="Genomic_DNA"/>
</dbReference>
<name>A0A557R3P2_9RHOO</name>
<dbReference type="InterPro" id="IPR006869">
    <property type="entry name" value="DUF547"/>
</dbReference>
<dbReference type="PANTHER" id="PTHR46361">
    <property type="entry name" value="ELECTRON CARRIER/ PROTEIN DISULFIDE OXIDOREDUCTASE"/>
    <property type="match status" value="1"/>
</dbReference>
<dbReference type="OrthoDB" id="526867at2"/>
<evidence type="ECO:0000313" key="4">
    <source>
        <dbReference type="Proteomes" id="UP000319502"/>
    </source>
</evidence>
<dbReference type="AlphaFoldDB" id="A0A557R3P2"/>
<accession>A0A557R3P2</accession>
<dbReference type="Pfam" id="PF04784">
    <property type="entry name" value="DUF547"/>
    <property type="match status" value="1"/>
</dbReference>
<sequence length="269" mass="29962">MTRLKSLLLAASLTLLSAAAQAFDHSHAAWSTLLKQHVVVNAAGNASAVRYAVLKKDRALLKAYLDAVSAVTPADYASWQKPQQLAFLINAYNAFTVDLILTRYPDLSSIKDLGSLFSSPWKQTFFTLLGQEESLDGIEHGRIRAAGVFDDPRIHTAVVCASIGCPMLRNEAFVAERLDDQLEDGMRRFLSDRSRNRFDAASNTLYVSKIFDWYADDFTRGHKGFSSLKATFAHYAEALADTPEAAKKLRSSAPKIEHLDYDWRLNDAR</sequence>
<dbReference type="PANTHER" id="PTHR46361:SF3">
    <property type="entry name" value="ELECTRON CARRIER_ PROTEIN DISULFIDE OXIDOREDUCTASE"/>
    <property type="match status" value="1"/>
</dbReference>
<keyword evidence="1" id="KW-0732">Signal</keyword>
<evidence type="ECO:0000256" key="1">
    <source>
        <dbReference type="SAM" id="SignalP"/>
    </source>
</evidence>
<evidence type="ECO:0000259" key="2">
    <source>
        <dbReference type="Pfam" id="PF04784"/>
    </source>
</evidence>
<gene>
    <name evidence="3" type="ORF">FHP91_00770</name>
</gene>
<reference evidence="3 4" key="1">
    <citation type="submission" date="2019-07" db="EMBL/GenBank/DDBJ databases">
        <title>The pathways for chlorine oxyanion respiration interact through the shared metabolite chlorate.</title>
        <authorList>
            <person name="Barnum T.P."/>
            <person name="Cheng Y."/>
            <person name="Hill K.A."/>
            <person name="Lucas L.N."/>
            <person name="Carlson H.K."/>
            <person name="Coates J.D."/>
        </authorList>
    </citation>
    <scope>NUCLEOTIDE SEQUENCE [LARGE SCALE GENOMIC DNA]</scope>
    <source>
        <strain evidence="3 4">SFB-3</strain>
    </source>
</reference>
<proteinExistence type="predicted"/>
<feature type="signal peptide" evidence="1">
    <location>
        <begin position="1"/>
        <end position="22"/>
    </location>
</feature>
<keyword evidence="4" id="KW-1185">Reference proteome</keyword>
<feature type="chain" id="PRO_5022223684" evidence="1">
    <location>
        <begin position="23"/>
        <end position="269"/>
    </location>
</feature>
<evidence type="ECO:0000313" key="3">
    <source>
        <dbReference type="EMBL" id="TVO59783.1"/>
    </source>
</evidence>
<dbReference type="Proteomes" id="UP000319502">
    <property type="component" value="Unassembled WGS sequence"/>
</dbReference>